<dbReference type="OrthoDB" id="1115009at2"/>
<protein>
    <recommendedName>
        <fullName evidence="3">DUF4249 domain-containing protein</fullName>
    </recommendedName>
</protein>
<dbReference type="Pfam" id="PF14054">
    <property type="entry name" value="DUF4249"/>
    <property type="match status" value="1"/>
</dbReference>
<organism evidence="1 2">
    <name type="scientific">Chitinophaga eiseniae</name>
    <dbReference type="NCBI Taxonomy" id="634771"/>
    <lineage>
        <taxon>Bacteria</taxon>
        <taxon>Pseudomonadati</taxon>
        <taxon>Bacteroidota</taxon>
        <taxon>Chitinophagia</taxon>
        <taxon>Chitinophagales</taxon>
        <taxon>Chitinophagaceae</taxon>
        <taxon>Chitinophaga</taxon>
    </lineage>
</organism>
<keyword evidence="2" id="KW-1185">Reference proteome</keyword>
<evidence type="ECO:0000313" key="2">
    <source>
        <dbReference type="Proteomes" id="UP000190367"/>
    </source>
</evidence>
<dbReference type="Proteomes" id="UP000190367">
    <property type="component" value="Unassembled WGS sequence"/>
</dbReference>
<proteinExistence type="predicted"/>
<name>A0A1T4QN19_9BACT</name>
<sequence>MRSFFVYGILLMTLLSACEERVNIQLKYEGDKIVVNSLLQPDSVAYIRITRSVPANVYDESGFAEIRDAQVTLLQNGIAMSAVQQQTIKGRTYFVSKEKISNGNEYTINASAPGLTPVTAKDTLPPAPEISGAAAQRSSTRVVFTLKDRPGARDYYKVRVFTCGPGDRPDTMRNFRLDPAFNNNLIDVITNAHYASLIMDDARFDGKTVNFVLETEYPINATRMMVEVSELTCGGYKYFRTSDAQIGNGGVLITEPATVYTNVVNGYGIVAGINAKRIVFTTE</sequence>
<evidence type="ECO:0000313" key="1">
    <source>
        <dbReference type="EMBL" id="SKA04851.1"/>
    </source>
</evidence>
<dbReference type="AlphaFoldDB" id="A0A1T4QN19"/>
<dbReference type="RefSeq" id="WP_078669006.1">
    <property type="nucleotide sequence ID" value="NZ_FUWZ01000002.1"/>
</dbReference>
<evidence type="ECO:0008006" key="3">
    <source>
        <dbReference type="Google" id="ProtNLM"/>
    </source>
</evidence>
<accession>A0A1T4QN19</accession>
<dbReference type="InterPro" id="IPR025345">
    <property type="entry name" value="DUF4249"/>
</dbReference>
<dbReference type="PROSITE" id="PS51257">
    <property type="entry name" value="PROKAR_LIPOPROTEIN"/>
    <property type="match status" value="1"/>
</dbReference>
<dbReference type="EMBL" id="FUWZ01000002">
    <property type="protein sequence ID" value="SKA04851.1"/>
    <property type="molecule type" value="Genomic_DNA"/>
</dbReference>
<reference evidence="2" key="1">
    <citation type="submission" date="2017-02" db="EMBL/GenBank/DDBJ databases">
        <authorList>
            <person name="Varghese N."/>
            <person name="Submissions S."/>
        </authorList>
    </citation>
    <scope>NUCLEOTIDE SEQUENCE [LARGE SCALE GENOMIC DNA]</scope>
    <source>
        <strain evidence="2">DSM 22224</strain>
    </source>
</reference>
<dbReference type="STRING" id="634771.SAMN04488128_102457"/>
<gene>
    <name evidence="1" type="ORF">SAMN04488128_102457</name>
</gene>